<dbReference type="EMBL" id="FRYK01000001">
    <property type="protein sequence ID" value="SHO72238.1"/>
    <property type="molecule type" value="Genomic_DNA"/>
</dbReference>
<keyword evidence="3" id="KW-1185">Reference proteome</keyword>
<feature type="transmembrane region" description="Helical" evidence="1">
    <location>
        <begin position="184"/>
        <end position="202"/>
    </location>
</feature>
<sequence length="203" mass="22949">MDLKKILPVFSYIFHPIFVSLYGTLFFFLITNSFFYNSQIIVTLIQVAILTLLLPLSMYFLFRSLGVVSSFTEASISERKMPIAVQSILLFVLIKFSVSRDTVAELYFFFLGGFFSSVIVLASVILKYKASLHMIGISSLTCFIFGLSMYYQMPFINLVAFCIVCMGLVASSRLYMKAHTYPELIAGVIIGAGPQLLLYSYWL</sequence>
<dbReference type="AlphaFoldDB" id="A0A1M7ZTQ9"/>
<feature type="transmembrane region" description="Helical" evidence="1">
    <location>
        <begin position="132"/>
        <end position="149"/>
    </location>
</feature>
<feature type="transmembrane region" description="Helical" evidence="1">
    <location>
        <begin position="106"/>
        <end position="125"/>
    </location>
</feature>
<evidence type="ECO:0000313" key="3">
    <source>
        <dbReference type="Proteomes" id="UP000184611"/>
    </source>
</evidence>
<evidence type="ECO:0000313" key="2">
    <source>
        <dbReference type="EMBL" id="SHO72238.1"/>
    </source>
</evidence>
<feature type="transmembrane region" description="Helical" evidence="1">
    <location>
        <begin position="12"/>
        <end position="34"/>
    </location>
</feature>
<protein>
    <recommendedName>
        <fullName evidence="4">PAP2 superfamily protein</fullName>
    </recommendedName>
</protein>
<reference evidence="3" key="1">
    <citation type="submission" date="2016-12" db="EMBL/GenBank/DDBJ databases">
        <authorList>
            <person name="Varghese N."/>
            <person name="Submissions S."/>
        </authorList>
    </citation>
    <scope>NUCLEOTIDE SEQUENCE [LARGE SCALE GENOMIC DNA]</scope>
    <source>
        <strain evidence="3">DSM 18830</strain>
    </source>
</reference>
<dbReference type="RefSeq" id="WP_073581175.1">
    <property type="nucleotide sequence ID" value="NZ_CBCSEA010000001.1"/>
</dbReference>
<keyword evidence="1" id="KW-1133">Transmembrane helix</keyword>
<keyword evidence="1" id="KW-0472">Membrane</keyword>
<feature type="transmembrane region" description="Helical" evidence="1">
    <location>
        <begin position="40"/>
        <end position="62"/>
    </location>
</feature>
<dbReference type="STRING" id="416016.SAMN05443547_0565"/>
<feature type="transmembrane region" description="Helical" evidence="1">
    <location>
        <begin position="155"/>
        <end position="172"/>
    </location>
</feature>
<proteinExistence type="predicted"/>
<feature type="transmembrane region" description="Helical" evidence="1">
    <location>
        <begin position="83"/>
        <end position="100"/>
    </location>
</feature>
<name>A0A1M7ZTQ9_9FLAO</name>
<organism evidence="2 3">
    <name type="scientific">Flavobacterium cucumis</name>
    <dbReference type="NCBI Taxonomy" id="416016"/>
    <lineage>
        <taxon>Bacteria</taxon>
        <taxon>Pseudomonadati</taxon>
        <taxon>Bacteroidota</taxon>
        <taxon>Flavobacteriia</taxon>
        <taxon>Flavobacteriales</taxon>
        <taxon>Flavobacteriaceae</taxon>
        <taxon>Flavobacterium</taxon>
    </lineage>
</organism>
<evidence type="ECO:0008006" key="4">
    <source>
        <dbReference type="Google" id="ProtNLM"/>
    </source>
</evidence>
<keyword evidence="1" id="KW-0812">Transmembrane</keyword>
<gene>
    <name evidence="2" type="ORF">SAMN05443547_0565</name>
</gene>
<accession>A0A1M7ZTQ9</accession>
<dbReference type="Proteomes" id="UP000184611">
    <property type="component" value="Unassembled WGS sequence"/>
</dbReference>
<dbReference type="OrthoDB" id="9786064at2"/>
<evidence type="ECO:0000256" key="1">
    <source>
        <dbReference type="SAM" id="Phobius"/>
    </source>
</evidence>